<dbReference type="PANTHER" id="PTHR42951:SF15">
    <property type="entry name" value="METALLO-BETA-LACTAMASE SUPERFAMILY PROTEIN"/>
    <property type="match status" value="1"/>
</dbReference>
<dbReference type="PANTHER" id="PTHR42951">
    <property type="entry name" value="METALLO-BETA-LACTAMASE DOMAIN-CONTAINING"/>
    <property type="match status" value="1"/>
</dbReference>
<dbReference type="InterPro" id="IPR036866">
    <property type="entry name" value="RibonucZ/Hydroxyglut_hydro"/>
</dbReference>
<evidence type="ECO:0000313" key="6">
    <source>
        <dbReference type="Proteomes" id="UP000309673"/>
    </source>
</evidence>
<organism evidence="5 6">
    <name type="scientific">Cohnella pontilimi</name>
    <dbReference type="NCBI Taxonomy" id="2564100"/>
    <lineage>
        <taxon>Bacteria</taxon>
        <taxon>Bacillati</taxon>
        <taxon>Bacillota</taxon>
        <taxon>Bacilli</taxon>
        <taxon>Bacillales</taxon>
        <taxon>Paenibacillaceae</taxon>
        <taxon>Cohnella</taxon>
    </lineage>
</organism>
<dbReference type="SMART" id="SM00849">
    <property type="entry name" value="Lactamase_B"/>
    <property type="match status" value="1"/>
</dbReference>
<dbReference type="RefSeq" id="WP_136778196.1">
    <property type="nucleotide sequence ID" value="NZ_SUPK01000006.1"/>
</dbReference>
<gene>
    <name evidence="5" type="ORF">E5161_12645</name>
</gene>
<dbReference type="GO" id="GO:0016787">
    <property type="term" value="F:hydrolase activity"/>
    <property type="evidence" value="ECO:0007669"/>
    <property type="project" value="UniProtKB-KW"/>
</dbReference>
<protein>
    <submittedName>
        <fullName evidence="5">MBL fold metallo-hydrolase</fullName>
    </submittedName>
</protein>
<evidence type="ECO:0000256" key="2">
    <source>
        <dbReference type="ARBA" id="ARBA00034301"/>
    </source>
</evidence>
<sequence length="223" mass="24079">MLNAGVSPLLLELRTGGQPFPVHAALFRDEQNVILVDTGTPGQLEVIREALGREGVSLDQLTQIIITHQDMDHLGSLPELAEATNGRVQVLAHELCKPYIQGELPTIKRGVLVRPTKVDVTLRDGDSLPYCGGIQIIFTPGHTPDHISLYHPASRTLISGDALTSQAGTLMPPSRDFTPDMPTALRSVAKLSRLDIETVITYHGGVCTGGIRERLLQIASGIE</sequence>
<dbReference type="Pfam" id="PF00753">
    <property type="entry name" value="Lactamase_B"/>
    <property type="match status" value="1"/>
</dbReference>
<evidence type="ECO:0000256" key="3">
    <source>
        <dbReference type="ARBA" id="ARBA00048505"/>
    </source>
</evidence>
<evidence type="ECO:0000256" key="1">
    <source>
        <dbReference type="ARBA" id="ARBA00034221"/>
    </source>
</evidence>
<comment type="catalytic activity">
    <reaction evidence="3">
        <text>3',5'-cyclic UMP + H2O = UMP + H(+)</text>
        <dbReference type="Rhea" id="RHEA:70575"/>
        <dbReference type="ChEBI" id="CHEBI:15377"/>
        <dbReference type="ChEBI" id="CHEBI:15378"/>
        <dbReference type="ChEBI" id="CHEBI:57865"/>
        <dbReference type="ChEBI" id="CHEBI:184387"/>
    </reaction>
    <physiologicalReaction direction="left-to-right" evidence="3">
        <dbReference type="Rhea" id="RHEA:70576"/>
    </physiologicalReaction>
</comment>
<dbReference type="OrthoDB" id="9802248at2"/>
<dbReference type="Proteomes" id="UP000309673">
    <property type="component" value="Unassembled WGS sequence"/>
</dbReference>
<dbReference type="InterPro" id="IPR001279">
    <property type="entry name" value="Metallo-B-lactamas"/>
</dbReference>
<dbReference type="InterPro" id="IPR050855">
    <property type="entry name" value="NDM-1-like"/>
</dbReference>
<comment type="caution">
    <text evidence="5">The sequence shown here is derived from an EMBL/GenBank/DDBJ whole genome shotgun (WGS) entry which is preliminary data.</text>
</comment>
<name>A0A4U0F9A4_9BACL</name>
<evidence type="ECO:0000313" key="5">
    <source>
        <dbReference type="EMBL" id="TJY41277.1"/>
    </source>
</evidence>
<proteinExistence type="predicted"/>
<dbReference type="CDD" id="cd07721">
    <property type="entry name" value="yflN-like_MBL-fold"/>
    <property type="match status" value="1"/>
</dbReference>
<dbReference type="EMBL" id="SUPK01000006">
    <property type="protein sequence ID" value="TJY41277.1"/>
    <property type="molecule type" value="Genomic_DNA"/>
</dbReference>
<reference evidence="5 6" key="1">
    <citation type="submission" date="2019-04" db="EMBL/GenBank/DDBJ databases">
        <title>Cohnella sp. nov., isolated from soil.</title>
        <authorList>
            <person name="Kim W."/>
        </authorList>
    </citation>
    <scope>NUCLEOTIDE SEQUENCE [LARGE SCALE GENOMIC DNA]</scope>
    <source>
        <strain evidence="5 6">CAU 1483</strain>
    </source>
</reference>
<comment type="function">
    <text evidence="2">Counteracts the endogenous Pycsar antiviral defense system. Phosphodiesterase that enables metal-dependent hydrolysis of host cyclic nucleotide Pycsar defense signals such as cCMP and cUMP.</text>
</comment>
<dbReference type="AlphaFoldDB" id="A0A4U0F9A4"/>
<dbReference type="Gene3D" id="3.60.15.10">
    <property type="entry name" value="Ribonuclease Z/Hydroxyacylglutathione hydrolase-like"/>
    <property type="match status" value="1"/>
</dbReference>
<comment type="catalytic activity">
    <reaction evidence="1">
        <text>3',5'-cyclic CMP + H2O = CMP + H(+)</text>
        <dbReference type="Rhea" id="RHEA:72675"/>
        <dbReference type="ChEBI" id="CHEBI:15377"/>
        <dbReference type="ChEBI" id="CHEBI:15378"/>
        <dbReference type="ChEBI" id="CHEBI:58003"/>
        <dbReference type="ChEBI" id="CHEBI:60377"/>
    </reaction>
    <physiologicalReaction direction="left-to-right" evidence="1">
        <dbReference type="Rhea" id="RHEA:72676"/>
    </physiologicalReaction>
</comment>
<keyword evidence="6" id="KW-1185">Reference proteome</keyword>
<accession>A0A4U0F9A4</accession>
<keyword evidence="5" id="KW-0378">Hydrolase</keyword>
<evidence type="ECO:0000259" key="4">
    <source>
        <dbReference type="SMART" id="SM00849"/>
    </source>
</evidence>
<feature type="domain" description="Metallo-beta-lactamase" evidence="4">
    <location>
        <begin position="21"/>
        <end position="203"/>
    </location>
</feature>
<dbReference type="SUPFAM" id="SSF56281">
    <property type="entry name" value="Metallo-hydrolase/oxidoreductase"/>
    <property type="match status" value="1"/>
</dbReference>